<organism evidence="3 4">
    <name type="scientific">Yoonia maricola</name>
    <dbReference type="NCBI Taxonomy" id="420999"/>
    <lineage>
        <taxon>Bacteria</taxon>
        <taxon>Pseudomonadati</taxon>
        <taxon>Pseudomonadota</taxon>
        <taxon>Alphaproteobacteria</taxon>
        <taxon>Rhodobacterales</taxon>
        <taxon>Paracoccaceae</taxon>
        <taxon>Yoonia</taxon>
    </lineage>
</organism>
<evidence type="ECO:0000313" key="3">
    <source>
        <dbReference type="EMBL" id="PJI86094.1"/>
    </source>
</evidence>
<dbReference type="PANTHER" id="PTHR12192">
    <property type="entry name" value="CATION TRANSPORT PROTEIN CHAC-RELATED"/>
    <property type="match status" value="1"/>
</dbReference>
<dbReference type="CDD" id="cd06661">
    <property type="entry name" value="GGCT_like"/>
    <property type="match status" value="1"/>
</dbReference>
<dbReference type="Gene3D" id="3.10.490.10">
    <property type="entry name" value="Gamma-glutamyl cyclotransferase-like"/>
    <property type="match status" value="1"/>
</dbReference>
<sequence length="176" mass="19777">MAFWVFGYGSLLWNPGFTPVRQVKARLRDYHRSFCMLSIHHRGSEEDPGLVLALDTQAGAQCTGVAFQVADEEIDRVHAQLRERELVSSAYYEDTVELVCDDGDKIPALAYIINRDHVQYCQFDLEKQAQIIAQAVGGRGPNTEYLFNTAAHLTELGIKDADMSWLVTRVRALTAT</sequence>
<dbReference type="Pfam" id="PF04752">
    <property type="entry name" value="ChaC"/>
    <property type="match status" value="1"/>
</dbReference>
<evidence type="ECO:0000256" key="1">
    <source>
        <dbReference type="ARBA" id="ARBA00012344"/>
    </source>
</evidence>
<dbReference type="InterPro" id="IPR013024">
    <property type="entry name" value="GGCT-like"/>
</dbReference>
<dbReference type="InterPro" id="IPR036568">
    <property type="entry name" value="GGCT-like_sf"/>
</dbReference>
<reference evidence="3 4" key="1">
    <citation type="submission" date="2017-11" db="EMBL/GenBank/DDBJ databases">
        <title>Genomic Encyclopedia of Archaeal and Bacterial Type Strains, Phase II (KMG-II): From Individual Species to Whole Genera.</title>
        <authorList>
            <person name="Goeker M."/>
        </authorList>
    </citation>
    <scope>NUCLEOTIDE SEQUENCE [LARGE SCALE GENOMIC DNA]</scope>
    <source>
        <strain evidence="3 4">DSM 29128</strain>
    </source>
</reference>
<dbReference type="OrthoDB" id="9795692at2"/>
<protein>
    <recommendedName>
        <fullName evidence="1">glutathione-specific gamma-glutamylcyclotransferase</fullName>
        <ecNumber evidence="1">4.3.2.7</ecNumber>
    </recommendedName>
</protein>
<dbReference type="GO" id="GO:0005737">
    <property type="term" value="C:cytoplasm"/>
    <property type="evidence" value="ECO:0007669"/>
    <property type="project" value="TreeGrafter"/>
</dbReference>
<dbReference type="GO" id="GO:0061928">
    <property type="term" value="F:glutathione specific gamma-glutamylcyclotransferase activity"/>
    <property type="evidence" value="ECO:0007669"/>
    <property type="project" value="UniProtKB-EC"/>
</dbReference>
<dbReference type="AlphaFoldDB" id="A0A2M8W591"/>
<gene>
    <name evidence="3" type="ORF">BC777_2451</name>
</gene>
<dbReference type="PANTHER" id="PTHR12192:SF2">
    <property type="entry name" value="GLUTATHIONE-SPECIFIC GAMMA-GLUTAMYLCYCLOTRANSFERASE 2"/>
    <property type="match status" value="1"/>
</dbReference>
<proteinExistence type="predicted"/>
<name>A0A2M8W591_9RHOB</name>
<evidence type="ECO:0000256" key="2">
    <source>
        <dbReference type="ARBA" id="ARBA00023239"/>
    </source>
</evidence>
<dbReference type="RefSeq" id="WP_100368417.1">
    <property type="nucleotide sequence ID" value="NZ_PGTY01000002.1"/>
</dbReference>
<comment type="caution">
    <text evidence="3">The sequence shown here is derived from an EMBL/GenBank/DDBJ whole genome shotgun (WGS) entry which is preliminary data.</text>
</comment>
<accession>A0A2M8W591</accession>
<dbReference type="EMBL" id="PGTY01000002">
    <property type="protein sequence ID" value="PJI86094.1"/>
    <property type="molecule type" value="Genomic_DNA"/>
</dbReference>
<keyword evidence="4" id="KW-1185">Reference proteome</keyword>
<dbReference type="SUPFAM" id="SSF110857">
    <property type="entry name" value="Gamma-glutamyl cyclotransferase-like"/>
    <property type="match status" value="1"/>
</dbReference>
<dbReference type="GO" id="GO:0006751">
    <property type="term" value="P:glutathione catabolic process"/>
    <property type="evidence" value="ECO:0007669"/>
    <property type="project" value="InterPro"/>
</dbReference>
<evidence type="ECO:0000313" key="4">
    <source>
        <dbReference type="Proteomes" id="UP000228531"/>
    </source>
</evidence>
<dbReference type="InterPro" id="IPR006840">
    <property type="entry name" value="ChaC"/>
</dbReference>
<dbReference type="Proteomes" id="UP000228531">
    <property type="component" value="Unassembled WGS sequence"/>
</dbReference>
<keyword evidence="2" id="KW-0456">Lyase</keyword>
<dbReference type="EC" id="4.3.2.7" evidence="1"/>